<comment type="caution">
    <text evidence="2">The sequence shown here is derived from an EMBL/GenBank/DDBJ whole genome shotgun (WGS) entry which is preliminary data.</text>
</comment>
<evidence type="ECO:0000256" key="1">
    <source>
        <dbReference type="ARBA" id="ARBA00023172"/>
    </source>
</evidence>
<evidence type="ECO:0000313" key="3">
    <source>
        <dbReference type="Proteomes" id="UP001183535"/>
    </source>
</evidence>
<dbReference type="GO" id="GO:0006310">
    <property type="term" value="P:DNA recombination"/>
    <property type="evidence" value="ECO:0007669"/>
    <property type="project" value="UniProtKB-KW"/>
</dbReference>
<evidence type="ECO:0008006" key="4">
    <source>
        <dbReference type="Google" id="ProtNLM"/>
    </source>
</evidence>
<sequence>MFTAAVEDRIIAENPCRARSVRAPRLAPRKIKLWTADRVMQLHESLLDQNQEMTAVGAGCGLWQGEIFGLAVDDIDFLGGTLHVVRQVKLLQGSRPVFGPPKGGEERDVPLPETVAFALAAHITRHPSMQVTLPWKTLDGPTATASLIFVTAGVPFGRDNGMHALRTYTHLMPSSEARTRAAVDRVFRGECVPHDGPETAQGED</sequence>
<accession>A0ABD5ESX0</accession>
<proteinExistence type="predicted"/>
<name>A0ABD5ESX0_9ACTN</name>
<dbReference type="RefSeq" id="WP_176729983.1">
    <property type="nucleotide sequence ID" value="NZ_JAVRES010000013.1"/>
</dbReference>
<protein>
    <recommendedName>
        <fullName evidence="4">Tyr recombinase domain-containing protein</fullName>
    </recommendedName>
</protein>
<gene>
    <name evidence="2" type="ORF">RM877_23785</name>
</gene>
<dbReference type="AlphaFoldDB" id="A0ABD5ESX0"/>
<reference evidence="3" key="1">
    <citation type="submission" date="2023-07" db="EMBL/GenBank/DDBJ databases">
        <title>30 novel species of actinomycetes from the DSMZ collection.</title>
        <authorList>
            <person name="Nouioui I."/>
        </authorList>
    </citation>
    <scope>NUCLEOTIDE SEQUENCE [LARGE SCALE GENOMIC DNA]</scope>
    <source>
        <strain evidence="3">DSM 41981</strain>
    </source>
</reference>
<dbReference type="Proteomes" id="UP001183535">
    <property type="component" value="Unassembled WGS sequence"/>
</dbReference>
<dbReference type="Gene3D" id="1.10.443.10">
    <property type="entry name" value="Intergrase catalytic core"/>
    <property type="match status" value="1"/>
</dbReference>
<dbReference type="InterPro" id="IPR011010">
    <property type="entry name" value="DNA_brk_join_enz"/>
</dbReference>
<dbReference type="EMBL" id="JAVRES010000013">
    <property type="protein sequence ID" value="MDT0437710.1"/>
    <property type="molecule type" value="Genomic_DNA"/>
</dbReference>
<organism evidence="2 3">
    <name type="scientific">Streptomyces doudnae</name>
    <dbReference type="NCBI Taxonomy" id="3075536"/>
    <lineage>
        <taxon>Bacteria</taxon>
        <taxon>Bacillati</taxon>
        <taxon>Actinomycetota</taxon>
        <taxon>Actinomycetes</taxon>
        <taxon>Kitasatosporales</taxon>
        <taxon>Streptomycetaceae</taxon>
        <taxon>Streptomyces</taxon>
    </lineage>
</organism>
<dbReference type="SUPFAM" id="SSF56349">
    <property type="entry name" value="DNA breaking-rejoining enzymes"/>
    <property type="match status" value="1"/>
</dbReference>
<keyword evidence="1" id="KW-0233">DNA recombination</keyword>
<dbReference type="InterPro" id="IPR013762">
    <property type="entry name" value="Integrase-like_cat_sf"/>
</dbReference>
<evidence type="ECO:0000313" key="2">
    <source>
        <dbReference type="EMBL" id="MDT0437710.1"/>
    </source>
</evidence>
<keyword evidence="3" id="KW-1185">Reference proteome</keyword>